<dbReference type="InterPro" id="IPR003598">
    <property type="entry name" value="Ig_sub2"/>
</dbReference>
<evidence type="ECO:0000256" key="5">
    <source>
        <dbReference type="ARBA" id="ARBA00023319"/>
    </source>
</evidence>
<dbReference type="Gene3D" id="2.60.40.10">
    <property type="entry name" value="Immunoglobulins"/>
    <property type="match status" value="8"/>
</dbReference>
<keyword evidence="2" id="KW-0677">Repeat</keyword>
<dbReference type="Pfam" id="PF13927">
    <property type="entry name" value="Ig_3"/>
    <property type="match status" value="1"/>
</dbReference>
<comment type="subcellular location">
    <subcellularLocation>
        <location evidence="1">Membrane</location>
        <topology evidence="1">Single-pass membrane protein</topology>
    </subcellularLocation>
</comment>
<gene>
    <name evidence="8" type="ORF">OFUS_LOCUS1924</name>
</gene>
<name>A0A8S4N1B5_OWEFU</name>
<comment type="caution">
    <text evidence="8">The sequence shown here is derived from an EMBL/GenBank/DDBJ whole genome shotgun (WGS) entry which is preliminary data.</text>
</comment>
<feature type="domain" description="Ig-like" evidence="6">
    <location>
        <begin position="562"/>
        <end position="645"/>
    </location>
</feature>
<dbReference type="EMBL" id="CAIIXF020000001">
    <property type="protein sequence ID" value="CAH1774474.1"/>
    <property type="molecule type" value="Genomic_DNA"/>
</dbReference>
<keyword evidence="4" id="KW-1015">Disulfide bond</keyword>
<protein>
    <submittedName>
        <fullName evidence="8">Uncharacterized protein</fullName>
    </submittedName>
</protein>
<dbReference type="GO" id="GO:0016020">
    <property type="term" value="C:membrane"/>
    <property type="evidence" value="ECO:0007669"/>
    <property type="project" value="UniProtKB-SubCell"/>
</dbReference>
<dbReference type="PANTHER" id="PTHR45889">
    <property type="entry name" value="IG-LIKE DOMAIN-CONTAINING PROTEIN"/>
    <property type="match status" value="1"/>
</dbReference>
<dbReference type="InterPro" id="IPR013162">
    <property type="entry name" value="CD80_C2-set"/>
</dbReference>
<dbReference type="InterPro" id="IPR036116">
    <property type="entry name" value="FN3_sf"/>
</dbReference>
<dbReference type="OrthoDB" id="6150053at2759"/>
<accession>A0A8S4N1B5</accession>
<dbReference type="Pfam" id="PF13895">
    <property type="entry name" value="Ig_2"/>
    <property type="match status" value="1"/>
</dbReference>
<evidence type="ECO:0000313" key="8">
    <source>
        <dbReference type="EMBL" id="CAH1774474.1"/>
    </source>
</evidence>
<feature type="domain" description="Ig-like" evidence="6">
    <location>
        <begin position="373"/>
        <end position="463"/>
    </location>
</feature>
<sequence>MENENMEMHQNPNTMEDKMICSQYFRKTRIPYPTNMKPFMYICFTIVVMTLKTHGAIISHNGNTPLGGNIMLNCTRTDPSKKWFWDRKISGSEKYQTLFLDGRIQPGVNPERFELIQNGRVYNLVLRNAQLKDDGQYRCFQVFKEAETTEQTILTVVVMPEPLNVTGLEIAHNEGETAVVHCTSKHGRPKPDLIWRKNGSMTEIGFVTTDVQHEDLTFSVTRSLIVPISRSSLTDEYICEARVRQIDFRETTAVFMNAHVRPFEPYITGAEFADVGSRYILKCHSNGGVPPANITWYSKDITSTGTFYTQQQSFQESQKISDNSYNSTATLVLKPRIEDNGRVYVCNASNSVLVKFREKALTTSIALDLSYKPVVNATEIVRVTEGNEARIYCNVQAKPEANITWYRNFKAINPEEDRVTTEANAEGDQLLIVKPVLKSDNTAVYECVAINRLGMSSKHIKLSVQYIPYINIGPEALTVVREGDNVTLGCDVDANPPGDAIQWYKNGNPLDTNNTALYQVTNNTLMLLKGTKPDNGHYRCRSRNSIGLGESSALTLQVQYPPENLTVIPAGYMSSMEGSTVPDIFCTSQAIPQPTYEWRYNGEYHNAGAKLIPGTKVTGGHRGTYHCIAKNKWGQDSTSFFFNVSYSPLCVQGQRLKYAAVIGQPTRVYCYVHAYPSDVTFRWLHGVAQTRDDGVLNGTDDVTVYSRHDITPRSKTDFGVYECSGGNSIGVMKQSCSIELIEPSPPESPTNCRVTASTWTSIEILCDEGFDGGAPQTFSLQRKRNGVFRTELNQTTTHFYWNKLQHSTTYTLRVCAVNALVWNKVICGRELLATTPPDPSKPIISGTSRIFTHMYLLALVICITTLLGHW</sequence>
<evidence type="ECO:0000256" key="4">
    <source>
        <dbReference type="ARBA" id="ARBA00023157"/>
    </source>
</evidence>
<dbReference type="CDD" id="cd00063">
    <property type="entry name" value="FN3"/>
    <property type="match status" value="1"/>
</dbReference>
<keyword evidence="3" id="KW-0472">Membrane</keyword>
<feature type="domain" description="Ig-like" evidence="6">
    <location>
        <begin position="67"/>
        <end position="155"/>
    </location>
</feature>
<dbReference type="InterPro" id="IPR007110">
    <property type="entry name" value="Ig-like_dom"/>
</dbReference>
<evidence type="ECO:0000259" key="7">
    <source>
        <dbReference type="PROSITE" id="PS50853"/>
    </source>
</evidence>
<feature type="domain" description="Ig-like" evidence="6">
    <location>
        <begin position="648"/>
        <end position="739"/>
    </location>
</feature>
<dbReference type="SMART" id="SM00409">
    <property type="entry name" value="IG"/>
    <property type="match status" value="7"/>
</dbReference>
<evidence type="ECO:0000256" key="3">
    <source>
        <dbReference type="ARBA" id="ARBA00023136"/>
    </source>
</evidence>
<dbReference type="InterPro" id="IPR003961">
    <property type="entry name" value="FN3_dom"/>
</dbReference>
<feature type="domain" description="Ig-like" evidence="6">
    <location>
        <begin position="160"/>
        <end position="249"/>
    </location>
</feature>
<dbReference type="FunFam" id="2.60.40.10:FF:000032">
    <property type="entry name" value="palladin isoform X1"/>
    <property type="match status" value="1"/>
</dbReference>
<dbReference type="SUPFAM" id="SSF49265">
    <property type="entry name" value="Fibronectin type III"/>
    <property type="match status" value="1"/>
</dbReference>
<keyword evidence="5" id="KW-0393">Immunoglobulin domain</keyword>
<feature type="domain" description="Fibronectin type-III" evidence="7">
    <location>
        <begin position="745"/>
        <end position="838"/>
    </location>
</feature>
<dbReference type="InterPro" id="IPR003599">
    <property type="entry name" value="Ig_sub"/>
</dbReference>
<feature type="domain" description="Ig-like" evidence="6">
    <location>
        <begin position="265"/>
        <end position="362"/>
    </location>
</feature>
<dbReference type="Proteomes" id="UP000749559">
    <property type="component" value="Unassembled WGS sequence"/>
</dbReference>
<dbReference type="PROSITE" id="PS50835">
    <property type="entry name" value="IG_LIKE"/>
    <property type="match status" value="7"/>
</dbReference>
<dbReference type="AlphaFoldDB" id="A0A8S4N1B5"/>
<feature type="domain" description="Ig-like" evidence="6">
    <location>
        <begin position="468"/>
        <end position="555"/>
    </location>
</feature>
<dbReference type="PROSITE" id="PS50853">
    <property type="entry name" value="FN3"/>
    <property type="match status" value="1"/>
</dbReference>
<evidence type="ECO:0000313" key="9">
    <source>
        <dbReference type="Proteomes" id="UP000749559"/>
    </source>
</evidence>
<evidence type="ECO:0000256" key="2">
    <source>
        <dbReference type="ARBA" id="ARBA00022737"/>
    </source>
</evidence>
<keyword evidence="9" id="KW-1185">Reference proteome</keyword>
<dbReference type="InterPro" id="IPR013783">
    <property type="entry name" value="Ig-like_fold"/>
</dbReference>
<dbReference type="InterPro" id="IPR013098">
    <property type="entry name" value="Ig_I-set"/>
</dbReference>
<proteinExistence type="predicted"/>
<dbReference type="InterPro" id="IPR036179">
    <property type="entry name" value="Ig-like_dom_sf"/>
</dbReference>
<dbReference type="Pfam" id="PF08205">
    <property type="entry name" value="C2-set_2"/>
    <property type="match status" value="2"/>
</dbReference>
<dbReference type="SMART" id="SM00408">
    <property type="entry name" value="IGc2"/>
    <property type="match status" value="5"/>
</dbReference>
<dbReference type="SUPFAM" id="SSF48726">
    <property type="entry name" value="Immunoglobulin"/>
    <property type="match status" value="7"/>
</dbReference>
<evidence type="ECO:0000259" key="6">
    <source>
        <dbReference type="PROSITE" id="PS50835"/>
    </source>
</evidence>
<evidence type="ECO:0000256" key="1">
    <source>
        <dbReference type="ARBA" id="ARBA00004167"/>
    </source>
</evidence>
<dbReference type="Pfam" id="PF07679">
    <property type="entry name" value="I-set"/>
    <property type="match status" value="1"/>
</dbReference>
<organism evidence="8 9">
    <name type="scientific">Owenia fusiformis</name>
    <name type="common">Polychaete worm</name>
    <dbReference type="NCBI Taxonomy" id="6347"/>
    <lineage>
        <taxon>Eukaryota</taxon>
        <taxon>Metazoa</taxon>
        <taxon>Spiralia</taxon>
        <taxon>Lophotrochozoa</taxon>
        <taxon>Annelida</taxon>
        <taxon>Polychaeta</taxon>
        <taxon>Sedentaria</taxon>
        <taxon>Canalipalpata</taxon>
        <taxon>Sabellida</taxon>
        <taxon>Oweniida</taxon>
        <taxon>Oweniidae</taxon>
        <taxon>Owenia</taxon>
    </lineage>
</organism>
<dbReference type="PANTHER" id="PTHR45889:SF8">
    <property type="entry name" value="IG-LIKE DOMAIN-CONTAINING PROTEIN"/>
    <property type="match status" value="1"/>
</dbReference>
<reference evidence="8" key="1">
    <citation type="submission" date="2022-03" db="EMBL/GenBank/DDBJ databases">
        <authorList>
            <person name="Martin C."/>
        </authorList>
    </citation>
    <scope>NUCLEOTIDE SEQUENCE</scope>
</reference>